<dbReference type="GO" id="GO:0003779">
    <property type="term" value="F:actin binding"/>
    <property type="evidence" value="ECO:0007669"/>
    <property type="project" value="UniProtKB-KW"/>
</dbReference>
<feature type="region of interest" description="Disordered" evidence="6">
    <location>
        <begin position="361"/>
        <end position="381"/>
    </location>
</feature>
<comment type="subcellular location">
    <subcellularLocation>
        <location evidence="1">Endomembrane system</location>
    </subcellularLocation>
</comment>
<organism evidence="8 9">
    <name type="scientific">Albula goreensis</name>
    <dbReference type="NCBI Taxonomy" id="1534307"/>
    <lineage>
        <taxon>Eukaryota</taxon>
        <taxon>Metazoa</taxon>
        <taxon>Chordata</taxon>
        <taxon>Craniata</taxon>
        <taxon>Vertebrata</taxon>
        <taxon>Euteleostomi</taxon>
        <taxon>Actinopterygii</taxon>
        <taxon>Neopterygii</taxon>
        <taxon>Teleostei</taxon>
        <taxon>Albuliformes</taxon>
        <taxon>Albulidae</taxon>
        <taxon>Albula</taxon>
    </lineage>
</organism>
<dbReference type="FunFam" id="1.10.418.10:FF:000053">
    <property type="entry name" value="nesprin-2 isoform X3"/>
    <property type="match status" value="1"/>
</dbReference>
<dbReference type="FunFam" id="1.10.418.10:FF:000050">
    <property type="entry name" value="nesprin-2 isoform X2"/>
    <property type="match status" value="1"/>
</dbReference>
<feature type="compositionally biased region" description="Pro residues" evidence="6">
    <location>
        <begin position="1075"/>
        <end position="1094"/>
    </location>
</feature>
<dbReference type="InterPro" id="IPR001715">
    <property type="entry name" value="CH_dom"/>
</dbReference>
<dbReference type="SMART" id="SM00033">
    <property type="entry name" value="CH"/>
    <property type="match status" value="2"/>
</dbReference>
<dbReference type="InterPro" id="IPR036872">
    <property type="entry name" value="CH_dom_sf"/>
</dbReference>
<dbReference type="Proteomes" id="UP000829720">
    <property type="component" value="Unassembled WGS sequence"/>
</dbReference>
<feature type="domain" description="Calponin-homology (CH)" evidence="7">
    <location>
        <begin position="33"/>
        <end position="138"/>
    </location>
</feature>
<dbReference type="PROSITE" id="PS00019">
    <property type="entry name" value="ACTININ_1"/>
    <property type="match status" value="1"/>
</dbReference>
<feature type="region of interest" description="Disordered" evidence="6">
    <location>
        <begin position="1164"/>
        <end position="1185"/>
    </location>
</feature>
<evidence type="ECO:0000256" key="6">
    <source>
        <dbReference type="SAM" id="MobiDB-lite"/>
    </source>
</evidence>
<keyword evidence="2" id="KW-0597">Phosphoprotein</keyword>
<proteinExistence type="predicted"/>
<sequence length="1223" mass="136146">MASGDTGDPLVEEGTIPLDIDNIQMLLQVEQEQIQKRTFTNWINAQLSKRAPPSVVSDLFADLHDGTRLLDLLEVVSGQRLKREKGQGLFQSRSNIETALNFLKKKSIKLVNIHIPDIIDGRPSIVLGLIWSIILHCHIEELASSLSFSSRQSSLESLASMDSSRDSPVQPRASPLHAQFRLSAKKALLLWVREQCDRASCSLNIKDFKSSWRSGVAFLAILHSLRPDLVDLSQAETRTNQQNLEEAFRIAEQELRIPRLLEPEDVDIQDPDEKSIMTYVAQFLQYSKEQPAPEAADAEASANQKRREVTCWLQKTYQELVEAWASTEGGRYVERYQAFQMSARPFEDQRRHILPMLSSVRGPAQSGEEAAGPQTGLGRPGREVGRWLLQVESALTEGDRHTQDHARAAQEAREKRELLKTSMKELDLHLQTLQTFPNKDEYGSTLVPADKLDQLNRRFTSARVTAKYHGMKLDYWECRHSLLELLAQADSRLRSWRAAYNSQDAVHLRLQDWHEAVDKHGLVLHLKAALHKMKEVASNYTSKAALAEDSKRVSRQLKEAEVDTGVRIEAVIGAKSTMERILSAWDTYNNSLSSVQAWLGQEAPKILSHGTEVTPECLGEWSARHAHLNEVGNYLTEVTEPGTSRALAAQLQGLNKEWAVFINKTRFAMAPPPSGPARRPPAVQSLTQDATLLMTEQVEVSSGPLRAYRKKLQLMMKKVKDVDLDALAASPDWSAESQQKLRQSVHEVTQELCRAEQASDKLQRSASALESRLAELQHWETEAQEVYQLLKEGEKRGQRGHLPKAKALIARGLHLEGQLVAEEQDYVAAVTAVQSSGPLLCLSVSELQDRVRHSLAQAQEAVGMLSSVGTRRHQGPAESQPPPKILILSPTEGQPLIQAQSAVHPQSQTTALHQHHIEIQYQSQIKPQHHIVPITQPQTDPKPEHQTDPKPQHSTDSKSKPERQTDTKPQHHVDPTPKPQAPVNPPPQSQPVFRPYTYAQAVTQSHSKTTIQPQGQSQTQSFSLTHSEAHIQTQTHSQVPDPVLAQNKPQPQFPQAPHPTQPSAMTHDLRSPHSQPRPQPQPWPYDQAPFPPNPQASTRPKDRPQSQAQVPLQVAVPASVQALPCAQPQTYIQAVPTAWTDTQSQAPAVTGPSTKTYTEALTGHPSCTLNKSPTSTFPQVQSDAPRAQLPQWHTVAYAGPLPQAPTVALRGQTQPGVLTRPNA</sequence>
<gene>
    <name evidence="8" type="ORF">AGOR_G00086620</name>
</gene>
<feature type="compositionally biased region" description="Pro residues" evidence="6">
    <location>
        <begin position="976"/>
        <end position="989"/>
    </location>
</feature>
<evidence type="ECO:0000256" key="5">
    <source>
        <dbReference type="ARBA" id="ARBA00023203"/>
    </source>
</evidence>
<feature type="domain" description="Calponin-homology (CH)" evidence="7">
    <location>
        <begin position="182"/>
        <end position="288"/>
    </location>
</feature>
<keyword evidence="4" id="KW-0472">Membrane</keyword>
<comment type="caution">
    <text evidence="8">The sequence shown here is derived from an EMBL/GenBank/DDBJ whole genome shotgun (WGS) entry which is preliminary data.</text>
</comment>
<dbReference type="InterPro" id="IPR001589">
    <property type="entry name" value="Actinin_actin-bd_CS"/>
</dbReference>
<dbReference type="PROSITE" id="PS50021">
    <property type="entry name" value="CH"/>
    <property type="match status" value="2"/>
</dbReference>
<reference evidence="8" key="1">
    <citation type="submission" date="2021-01" db="EMBL/GenBank/DDBJ databases">
        <authorList>
            <person name="Zahm M."/>
            <person name="Roques C."/>
            <person name="Cabau C."/>
            <person name="Klopp C."/>
            <person name="Donnadieu C."/>
            <person name="Jouanno E."/>
            <person name="Lampietro C."/>
            <person name="Louis A."/>
            <person name="Herpin A."/>
            <person name="Echchiki A."/>
            <person name="Berthelot C."/>
            <person name="Parey E."/>
            <person name="Roest-Crollius H."/>
            <person name="Braasch I."/>
            <person name="Postlethwait J."/>
            <person name="Bobe J."/>
            <person name="Montfort J."/>
            <person name="Bouchez O."/>
            <person name="Begum T."/>
            <person name="Mejri S."/>
            <person name="Adams A."/>
            <person name="Chen W.-J."/>
            <person name="Guiguen Y."/>
        </authorList>
    </citation>
    <scope>NUCLEOTIDE SEQUENCE</scope>
    <source>
        <tissue evidence="8">Blood</tissue>
    </source>
</reference>
<accession>A0A8T3DKJ9</accession>
<evidence type="ECO:0000259" key="7">
    <source>
        <dbReference type="PROSITE" id="PS50021"/>
    </source>
</evidence>
<evidence type="ECO:0000256" key="2">
    <source>
        <dbReference type="ARBA" id="ARBA00022553"/>
    </source>
</evidence>
<dbReference type="InterPro" id="IPR057057">
    <property type="entry name" value="Spectrin_SYNE1"/>
</dbReference>
<feature type="compositionally biased region" description="Pro residues" evidence="6">
    <location>
        <begin position="1051"/>
        <end position="1060"/>
    </location>
</feature>
<dbReference type="Pfam" id="PF25034">
    <property type="entry name" value="Spectrin_SYNE1"/>
    <property type="match status" value="1"/>
</dbReference>
<dbReference type="Gene3D" id="1.10.418.10">
    <property type="entry name" value="Calponin-like domain"/>
    <property type="match status" value="2"/>
</dbReference>
<evidence type="ECO:0000256" key="3">
    <source>
        <dbReference type="ARBA" id="ARBA00022737"/>
    </source>
</evidence>
<evidence type="ECO:0000256" key="1">
    <source>
        <dbReference type="ARBA" id="ARBA00004308"/>
    </source>
</evidence>
<dbReference type="PANTHER" id="PTHR14514:SF4">
    <property type="entry name" value="NESPRIN-2"/>
    <property type="match status" value="1"/>
</dbReference>
<dbReference type="PANTHER" id="PTHR14514">
    <property type="entry name" value="PKA ANCHORING PROTEIN"/>
    <property type="match status" value="1"/>
</dbReference>
<keyword evidence="9" id="KW-1185">Reference proteome</keyword>
<dbReference type="AlphaFoldDB" id="A0A8T3DKJ9"/>
<keyword evidence="3" id="KW-0677">Repeat</keyword>
<dbReference type="SUPFAM" id="SSF47576">
    <property type="entry name" value="Calponin-homology domain, CH-domain"/>
    <property type="match status" value="1"/>
</dbReference>
<evidence type="ECO:0000313" key="8">
    <source>
        <dbReference type="EMBL" id="KAI1897763.1"/>
    </source>
</evidence>
<evidence type="ECO:0000256" key="4">
    <source>
        <dbReference type="ARBA" id="ARBA00023136"/>
    </source>
</evidence>
<dbReference type="Pfam" id="PF00307">
    <property type="entry name" value="CH"/>
    <property type="match status" value="2"/>
</dbReference>
<dbReference type="EMBL" id="JAERUA010000007">
    <property type="protein sequence ID" value="KAI1897763.1"/>
    <property type="molecule type" value="Genomic_DNA"/>
</dbReference>
<feature type="region of interest" description="Disordered" evidence="6">
    <location>
        <begin position="934"/>
        <end position="1110"/>
    </location>
</feature>
<feature type="compositionally biased region" description="Polar residues" evidence="6">
    <location>
        <begin position="1000"/>
        <end position="1038"/>
    </location>
</feature>
<name>A0A8T3DKJ9_9TELE</name>
<evidence type="ECO:0000313" key="9">
    <source>
        <dbReference type="Proteomes" id="UP000829720"/>
    </source>
</evidence>
<feature type="compositionally biased region" description="Basic and acidic residues" evidence="6">
    <location>
        <begin position="941"/>
        <end position="975"/>
    </location>
</feature>
<keyword evidence="5" id="KW-0009">Actin-binding</keyword>
<dbReference type="OrthoDB" id="18740at2759"/>
<feature type="compositionally biased region" description="Polar residues" evidence="6">
    <location>
        <begin position="1164"/>
        <end position="1182"/>
    </location>
</feature>
<protein>
    <recommendedName>
        <fullName evidence="7">Calponin-homology (CH) domain-containing protein</fullName>
    </recommendedName>
</protein>